<evidence type="ECO:0000259" key="1">
    <source>
        <dbReference type="PROSITE" id="PS50181"/>
    </source>
</evidence>
<sequence>MALSTVMSTLSRLPAEIKMHILKYLDGRDLHSMVRADISYLHLWQQYPRQIFRAVWKNIYYRLHPKVQHNAYVAFRLREAKREHIKDDGNRREDGQDRDVLREIMRSILLDDDKKQEYSGNRGHKVEMTLDIESLAAYSDLVSEVDSLVDRYANDAWERIRSISSETSTSNPSPAGTTPSTAKITLTTEERGRFQQAFVAAEIYLLTIFDTNGQATGTDSRWARVSTDMSP</sequence>
<dbReference type="OrthoDB" id="5215267at2759"/>
<name>A0A423VB94_CYTCH</name>
<dbReference type="InterPro" id="IPR036047">
    <property type="entry name" value="F-box-like_dom_sf"/>
</dbReference>
<protein>
    <recommendedName>
        <fullName evidence="1">F-box domain-containing protein</fullName>
    </recommendedName>
</protein>
<feature type="domain" description="F-box" evidence="1">
    <location>
        <begin position="7"/>
        <end position="59"/>
    </location>
</feature>
<gene>
    <name evidence="2" type="ORF">VSDG_09274</name>
</gene>
<dbReference type="CDD" id="cd09917">
    <property type="entry name" value="F-box_SF"/>
    <property type="match status" value="1"/>
</dbReference>
<dbReference type="SUPFAM" id="SSF81383">
    <property type="entry name" value="F-box domain"/>
    <property type="match status" value="1"/>
</dbReference>
<dbReference type="AlphaFoldDB" id="A0A423VB94"/>
<organism evidence="2 3">
    <name type="scientific">Cytospora chrysosperma</name>
    <name type="common">Cytospora canker fungus</name>
    <name type="synonym">Sphaeria chrysosperma</name>
    <dbReference type="NCBI Taxonomy" id="252740"/>
    <lineage>
        <taxon>Eukaryota</taxon>
        <taxon>Fungi</taxon>
        <taxon>Dikarya</taxon>
        <taxon>Ascomycota</taxon>
        <taxon>Pezizomycotina</taxon>
        <taxon>Sordariomycetes</taxon>
        <taxon>Sordariomycetidae</taxon>
        <taxon>Diaporthales</taxon>
        <taxon>Cytosporaceae</taxon>
        <taxon>Cytospora</taxon>
    </lineage>
</organism>
<dbReference type="InterPro" id="IPR001810">
    <property type="entry name" value="F-box_dom"/>
</dbReference>
<dbReference type="PROSITE" id="PS50181">
    <property type="entry name" value="FBOX"/>
    <property type="match status" value="1"/>
</dbReference>
<proteinExistence type="predicted"/>
<evidence type="ECO:0000313" key="2">
    <source>
        <dbReference type="EMBL" id="ROV88169.1"/>
    </source>
</evidence>
<accession>A0A423VB94</accession>
<evidence type="ECO:0000313" key="3">
    <source>
        <dbReference type="Proteomes" id="UP000284375"/>
    </source>
</evidence>
<dbReference type="EMBL" id="LJZO01000070">
    <property type="protein sequence ID" value="ROV88169.1"/>
    <property type="molecule type" value="Genomic_DNA"/>
</dbReference>
<comment type="caution">
    <text evidence="2">The sequence shown here is derived from an EMBL/GenBank/DDBJ whole genome shotgun (WGS) entry which is preliminary data.</text>
</comment>
<keyword evidence="3" id="KW-1185">Reference proteome</keyword>
<dbReference type="Proteomes" id="UP000284375">
    <property type="component" value="Unassembled WGS sequence"/>
</dbReference>
<reference evidence="2 3" key="1">
    <citation type="submission" date="2015-09" db="EMBL/GenBank/DDBJ databases">
        <title>Host preference determinants of Valsa canker pathogens revealed by comparative genomics.</title>
        <authorList>
            <person name="Yin Z."/>
            <person name="Huang L."/>
        </authorList>
    </citation>
    <scope>NUCLEOTIDE SEQUENCE [LARGE SCALE GENOMIC DNA]</scope>
    <source>
        <strain evidence="2 3">YSFL</strain>
    </source>
</reference>